<keyword evidence="2" id="KW-1185">Reference proteome</keyword>
<dbReference type="EMBL" id="QXUF01000066">
    <property type="protein sequence ID" value="RIM99626.1"/>
    <property type="molecule type" value="Genomic_DNA"/>
</dbReference>
<sequence length="87" mass="10141">MFELNIKQVNEYLSLINDHNPVHKQIVPGQMVVQIALTKTKVNWSSYSVKYVESIEISEIIKVKFEKPNKLIILNENDKIKICITKK</sequence>
<name>A0A418IE72_9STAP</name>
<dbReference type="Proteomes" id="UP000286317">
    <property type="component" value="Unassembled WGS sequence"/>
</dbReference>
<dbReference type="AlphaFoldDB" id="A0A418IE72"/>
<organism evidence="1 2">
    <name type="scientific">Staphylococcus shinii</name>
    <dbReference type="NCBI Taxonomy" id="2912228"/>
    <lineage>
        <taxon>Bacteria</taxon>
        <taxon>Bacillati</taxon>
        <taxon>Bacillota</taxon>
        <taxon>Bacilli</taxon>
        <taxon>Bacillales</taxon>
        <taxon>Staphylococcaceae</taxon>
        <taxon>Staphylococcus</taxon>
    </lineage>
</organism>
<reference evidence="1 2" key="1">
    <citation type="journal article" date="2016" name="Front. Microbiol.">
        <title>Comprehensive Phylogenetic Analysis of Bovine Non-aureus Staphylococci Species Based on Whole-Genome Sequencing.</title>
        <authorList>
            <person name="Naushad S."/>
            <person name="Barkema H.W."/>
            <person name="Luby C."/>
            <person name="Condas L.A."/>
            <person name="Nobrega D.B."/>
            <person name="Carson D.A."/>
            <person name="De Buck J."/>
        </authorList>
    </citation>
    <scope>NUCLEOTIDE SEQUENCE [LARGE SCALE GENOMIC DNA]</scope>
    <source>
        <strain evidence="1 2">SNUC 4554</strain>
    </source>
</reference>
<dbReference type="OrthoDB" id="2399280at2"/>
<evidence type="ECO:0000313" key="2">
    <source>
        <dbReference type="Proteomes" id="UP000286317"/>
    </source>
</evidence>
<protein>
    <submittedName>
        <fullName evidence="1">Uncharacterized protein</fullName>
    </submittedName>
</protein>
<comment type="caution">
    <text evidence="1">The sequence shown here is derived from an EMBL/GenBank/DDBJ whole genome shotgun (WGS) entry which is preliminary data.</text>
</comment>
<proteinExistence type="predicted"/>
<accession>A0A418IE72</accession>
<dbReference type="RefSeq" id="WP_119605272.1">
    <property type="nucleotide sequence ID" value="NZ_QXUF01000066.1"/>
</dbReference>
<evidence type="ECO:0000313" key="1">
    <source>
        <dbReference type="EMBL" id="RIM99626.1"/>
    </source>
</evidence>
<gene>
    <name evidence="1" type="ORF">BU112_09525</name>
</gene>